<protein>
    <recommendedName>
        <fullName evidence="12">Bifunctional protein FolD</fullName>
    </recommendedName>
    <domain>
        <recommendedName>
            <fullName evidence="12">Methylenetetrahydrofolate dehydrogenase</fullName>
            <ecNumber evidence="12">1.5.1.5</ecNumber>
        </recommendedName>
    </domain>
    <domain>
        <recommendedName>
            <fullName evidence="12">Methenyltetrahydrofolate cyclohydrolase</fullName>
            <ecNumber evidence="12">3.5.4.9</ecNumber>
        </recommendedName>
    </domain>
</protein>
<evidence type="ECO:0000256" key="5">
    <source>
        <dbReference type="ARBA" id="ARBA00022755"/>
    </source>
</evidence>
<dbReference type="InterPro" id="IPR020630">
    <property type="entry name" value="THF_DH/CycHdrlase_cat_dom"/>
</dbReference>
<dbReference type="GO" id="GO:0004488">
    <property type="term" value="F:methylenetetrahydrofolate dehydrogenase (NADP+) activity"/>
    <property type="evidence" value="ECO:0007669"/>
    <property type="project" value="UniProtKB-UniRule"/>
</dbReference>
<keyword evidence="8 12" id="KW-0560">Oxidoreductase</keyword>
<organism evidence="15 16">
    <name type="scientific">Buchnera aphidicola</name>
    <name type="common">Aphis craccivora</name>
    <dbReference type="NCBI Taxonomy" id="466616"/>
    <lineage>
        <taxon>Bacteria</taxon>
        <taxon>Pseudomonadati</taxon>
        <taxon>Pseudomonadota</taxon>
        <taxon>Gammaproteobacteria</taxon>
        <taxon>Enterobacterales</taxon>
        <taxon>Erwiniaceae</taxon>
        <taxon>Buchnera</taxon>
    </lineage>
</organism>
<comment type="subunit">
    <text evidence="2 12">Homodimer.</text>
</comment>
<evidence type="ECO:0000256" key="2">
    <source>
        <dbReference type="ARBA" id="ARBA00011738"/>
    </source>
</evidence>
<evidence type="ECO:0000313" key="16">
    <source>
        <dbReference type="Proteomes" id="UP001163441"/>
    </source>
</evidence>
<dbReference type="GO" id="GO:0009086">
    <property type="term" value="P:methionine biosynthetic process"/>
    <property type="evidence" value="ECO:0007669"/>
    <property type="project" value="UniProtKB-KW"/>
</dbReference>
<dbReference type="GO" id="GO:0000105">
    <property type="term" value="P:L-histidine biosynthetic process"/>
    <property type="evidence" value="ECO:0007669"/>
    <property type="project" value="UniProtKB-KW"/>
</dbReference>
<gene>
    <name evidence="12 15" type="primary">folD</name>
    <name evidence="15" type="ORF">OWM53_02475</name>
</gene>
<comment type="caution">
    <text evidence="12">Lacks conserved residue(s) required for the propagation of feature annotation.</text>
</comment>
<dbReference type="Gene3D" id="3.40.50.10860">
    <property type="entry name" value="Leucine Dehydrogenase, chain A, domain 1"/>
    <property type="match status" value="1"/>
</dbReference>
<evidence type="ECO:0000256" key="12">
    <source>
        <dbReference type="HAMAP-Rule" id="MF_01576"/>
    </source>
</evidence>
<evidence type="ECO:0000313" key="15">
    <source>
        <dbReference type="EMBL" id="WAI17685.1"/>
    </source>
</evidence>
<evidence type="ECO:0000256" key="8">
    <source>
        <dbReference type="ARBA" id="ARBA00023002"/>
    </source>
</evidence>
<dbReference type="EC" id="3.5.4.9" evidence="12"/>
<dbReference type="InterPro" id="IPR020631">
    <property type="entry name" value="THF_DH/CycHdrlase_NAD-bd_dom"/>
</dbReference>
<comment type="catalytic activity">
    <reaction evidence="12">
        <text>(6R)-5,10-methenyltetrahydrofolate + H2O = (6R)-10-formyltetrahydrofolate + H(+)</text>
        <dbReference type="Rhea" id="RHEA:23700"/>
        <dbReference type="ChEBI" id="CHEBI:15377"/>
        <dbReference type="ChEBI" id="CHEBI:15378"/>
        <dbReference type="ChEBI" id="CHEBI:57455"/>
        <dbReference type="ChEBI" id="CHEBI:195366"/>
        <dbReference type="EC" id="3.5.4.9"/>
    </reaction>
</comment>
<keyword evidence="5 12" id="KW-0658">Purine biosynthesis</keyword>
<evidence type="ECO:0000259" key="13">
    <source>
        <dbReference type="Pfam" id="PF00763"/>
    </source>
</evidence>
<keyword evidence="10 12" id="KW-0486">Methionine biosynthesis</keyword>
<comment type="catalytic activity">
    <reaction evidence="12">
        <text>(6R)-5,10-methylene-5,6,7,8-tetrahydrofolate + NADP(+) = (6R)-5,10-methenyltetrahydrofolate + NADPH</text>
        <dbReference type="Rhea" id="RHEA:22812"/>
        <dbReference type="ChEBI" id="CHEBI:15636"/>
        <dbReference type="ChEBI" id="CHEBI:57455"/>
        <dbReference type="ChEBI" id="CHEBI:57783"/>
        <dbReference type="ChEBI" id="CHEBI:58349"/>
        <dbReference type="EC" id="1.5.1.5"/>
    </reaction>
</comment>
<dbReference type="GO" id="GO:0035999">
    <property type="term" value="P:tetrahydrofolate interconversion"/>
    <property type="evidence" value="ECO:0007669"/>
    <property type="project" value="UniProtKB-UniRule"/>
</dbReference>
<dbReference type="RefSeq" id="WP_158360758.1">
    <property type="nucleotide sequence ID" value="NZ_CP034897.1"/>
</dbReference>
<evidence type="ECO:0000256" key="10">
    <source>
        <dbReference type="ARBA" id="ARBA00023167"/>
    </source>
</evidence>
<evidence type="ECO:0000256" key="6">
    <source>
        <dbReference type="ARBA" id="ARBA00022801"/>
    </source>
</evidence>
<dbReference type="SUPFAM" id="SSF53223">
    <property type="entry name" value="Aminoacid dehydrogenase-like, N-terminal domain"/>
    <property type="match status" value="1"/>
</dbReference>
<accession>A0A4D6XQ91</accession>
<evidence type="ECO:0000256" key="4">
    <source>
        <dbReference type="ARBA" id="ARBA00022605"/>
    </source>
</evidence>
<name>A0A4D6XQ91_9GAMM</name>
<evidence type="ECO:0000256" key="3">
    <source>
        <dbReference type="ARBA" id="ARBA00022563"/>
    </source>
</evidence>
<dbReference type="NCBIfam" id="NF008058">
    <property type="entry name" value="PRK10792.1"/>
    <property type="match status" value="1"/>
</dbReference>
<comment type="function">
    <text evidence="12">Catalyzes the oxidation of 5,10-methylenetetrahydrofolate to 5,10-methenyltetrahydrofolate and then the hydrolysis of 5,10-methenyltetrahydrofolate to 10-formyltetrahydrofolate.</text>
</comment>
<keyword evidence="11 12" id="KW-0511">Multifunctional enzyme</keyword>
<dbReference type="HAMAP" id="MF_01576">
    <property type="entry name" value="THF_DHG_CYH"/>
    <property type="match status" value="1"/>
</dbReference>
<feature type="domain" description="Tetrahydrofolate dehydrogenase/cyclohydrolase NAD(P)-binding" evidence="14">
    <location>
        <begin position="140"/>
        <end position="281"/>
    </location>
</feature>
<dbReference type="FunFam" id="3.40.50.720:FF:000006">
    <property type="entry name" value="Bifunctional protein FolD"/>
    <property type="match status" value="1"/>
</dbReference>
<evidence type="ECO:0000259" key="14">
    <source>
        <dbReference type="Pfam" id="PF02882"/>
    </source>
</evidence>
<reference evidence="15" key="1">
    <citation type="submission" date="2022-11" db="EMBL/GenBank/DDBJ databases">
        <title>The whole genome sequencing of pests is an important tool to study the evolution of the plant-insect interaction and insecticide resistance.</title>
        <authorList>
            <person name="Kananovich Y."/>
        </authorList>
    </citation>
    <scope>NUCLEOTIDE SEQUENCE</scope>
    <source>
        <strain evidence="15">BSU_Aph_2016</strain>
    </source>
</reference>
<evidence type="ECO:0000256" key="1">
    <source>
        <dbReference type="ARBA" id="ARBA00004777"/>
    </source>
</evidence>
<dbReference type="Pfam" id="PF00763">
    <property type="entry name" value="THF_DHG_CYH"/>
    <property type="match status" value="1"/>
</dbReference>
<dbReference type="Gene3D" id="3.40.50.720">
    <property type="entry name" value="NAD(P)-binding Rossmann-like Domain"/>
    <property type="match status" value="1"/>
</dbReference>
<dbReference type="GO" id="GO:0006164">
    <property type="term" value="P:purine nucleotide biosynthetic process"/>
    <property type="evidence" value="ECO:0007669"/>
    <property type="project" value="UniProtKB-KW"/>
</dbReference>
<dbReference type="Pfam" id="PF02882">
    <property type="entry name" value="THF_DHG_CYH_C"/>
    <property type="match status" value="1"/>
</dbReference>
<evidence type="ECO:0000256" key="7">
    <source>
        <dbReference type="ARBA" id="ARBA00022857"/>
    </source>
</evidence>
<keyword evidence="6 12" id="KW-0378">Hydrolase</keyword>
<proteinExistence type="inferred from homology"/>
<dbReference type="GO" id="GO:0004477">
    <property type="term" value="F:methenyltetrahydrofolate cyclohydrolase activity"/>
    <property type="evidence" value="ECO:0007669"/>
    <property type="project" value="UniProtKB-UniRule"/>
</dbReference>
<dbReference type="InterPro" id="IPR046346">
    <property type="entry name" value="Aminoacid_DH-like_N_sf"/>
</dbReference>
<dbReference type="InterPro" id="IPR036291">
    <property type="entry name" value="NAD(P)-bd_dom_sf"/>
</dbReference>
<dbReference type="FunFam" id="3.40.50.10860:FF:000005">
    <property type="entry name" value="C-1-tetrahydrofolate synthase, cytoplasmic, putative"/>
    <property type="match status" value="1"/>
</dbReference>
<dbReference type="PANTHER" id="PTHR48099">
    <property type="entry name" value="C-1-TETRAHYDROFOLATE SYNTHASE, CYTOPLASMIC-RELATED"/>
    <property type="match status" value="1"/>
</dbReference>
<comment type="similarity">
    <text evidence="12">Belongs to the tetrahydrofolate dehydrogenase/cyclohydrolase family.</text>
</comment>
<keyword evidence="7 12" id="KW-0521">NADP</keyword>
<comment type="pathway">
    <text evidence="1 12">One-carbon metabolism; tetrahydrofolate interconversion.</text>
</comment>
<dbReference type="AlphaFoldDB" id="A0A4D6XQ91"/>
<dbReference type="PRINTS" id="PR00085">
    <property type="entry name" value="THFDHDRGNASE"/>
</dbReference>
<dbReference type="PROSITE" id="PS00767">
    <property type="entry name" value="THF_DHG_CYH_2"/>
    <property type="match status" value="1"/>
</dbReference>
<dbReference type="InterPro" id="IPR020867">
    <property type="entry name" value="THF_DH/CycHdrlase_CS"/>
</dbReference>
<dbReference type="SUPFAM" id="SSF51735">
    <property type="entry name" value="NAD(P)-binding Rossmann-fold domains"/>
    <property type="match status" value="1"/>
</dbReference>
<dbReference type="EC" id="1.5.1.5" evidence="12"/>
<sequence>MAAIIIDGNKIAKNLEINILKKIKKRKKYGKRIPGLAMILIGNNSASQIYVNKKILACKNVGLISKYWNFPNTVKEENILHLIDKLNNDINIDGILIQLPIPKKINHFKIFTSIRPDKDVDGFHPYNTGLLCQRNPTLRACTPKGIITMLNYMKIKTHGLNAVVVGASNIVGRPMCLELLLAGCTTTITHRFTKNLKNHVNHADLLIVAIGKPNFLKGSWIKKESIVIDVGINRLKNGCIVGDVDFKSASLKASYITPVPGGVGPMTVITLLQNTLEACEKYHDI</sequence>
<feature type="binding site" evidence="12">
    <location>
        <begin position="166"/>
        <end position="168"/>
    </location>
    <ligand>
        <name>NADP(+)</name>
        <dbReference type="ChEBI" id="CHEBI:58349"/>
    </ligand>
</feature>
<feature type="domain" description="Tetrahydrofolate dehydrogenase/cyclohydrolase catalytic" evidence="13">
    <location>
        <begin position="6"/>
        <end position="121"/>
    </location>
</feature>
<keyword evidence="4 12" id="KW-0028">Amino-acid biosynthesis</keyword>
<evidence type="ECO:0000256" key="9">
    <source>
        <dbReference type="ARBA" id="ARBA00023102"/>
    </source>
</evidence>
<dbReference type="PANTHER" id="PTHR48099:SF5">
    <property type="entry name" value="C-1-TETRAHYDROFOLATE SYNTHASE, CYTOPLASMIC"/>
    <property type="match status" value="1"/>
</dbReference>
<keyword evidence="3 12" id="KW-0554">One-carbon metabolism</keyword>
<dbReference type="CDD" id="cd01080">
    <property type="entry name" value="NAD_bind_m-THF_DH_Cyclohyd"/>
    <property type="match status" value="1"/>
</dbReference>
<dbReference type="InterPro" id="IPR000672">
    <property type="entry name" value="THF_DH/CycHdrlase"/>
</dbReference>
<dbReference type="EMBL" id="CP113403">
    <property type="protein sequence ID" value="WAI17685.1"/>
    <property type="molecule type" value="Genomic_DNA"/>
</dbReference>
<dbReference type="GO" id="GO:0005829">
    <property type="term" value="C:cytosol"/>
    <property type="evidence" value="ECO:0007669"/>
    <property type="project" value="TreeGrafter"/>
</dbReference>
<keyword evidence="9 12" id="KW-0368">Histidine biosynthesis</keyword>
<dbReference type="Proteomes" id="UP001163441">
    <property type="component" value="Chromosome"/>
</dbReference>
<feature type="binding site" evidence="12">
    <location>
        <position position="232"/>
    </location>
    <ligand>
        <name>NADP(+)</name>
        <dbReference type="ChEBI" id="CHEBI:58349"/>
    </ligand>
</feature>
<evidence type="ECO:0000256" key="11">
    <source>
        <dbReference type="ARBA" id="ARBA00023268"/>
    </source>
</evidence>
<dbReference type="OrthoDB" id="9803580at2"/>